<feature type="region of interest" description="Disordered" evidence="1">
    <location>
        <begin position="66"/>
        <end position="103"/>
    </location>
</feature>
<sequence length="103" mass="10866">MTDRCRTRQETAVAWTTAHAAELAGVGLPLIGGLVFTPWLDLVSLVAAALWAANEFRLRRTTATARQAAVTAAPARPALATTTDHTGSEPSPGEAGSRREVTR</sequence>
<evidence type="ECO:0000313" key="4">
    <source>
        <dbReference type="Proteomes" id="UP000631670"/>
    </source>
</evidence>
<proteinExistence type="predicted"/>
<keyword evidence="2" id="KW-0472">Membrane</keyword>
<comment type="caution">
    <text evidence="3">The sequence shown here is derived from an EMBL/GenBank/DDBJ whole genome shotgun (WGS) entry which is preliminary data.</text>
</comment>
<evidence type="ECO:0000256" key="1">
    <source>
        <dbReference type="SAM" id="MobiDB-lite"/>
    </source>
</evidence>
<name>A0ABR9IHL9_9PSEU</name>
<dbReference type="Proteomes" id="UP000631670">
    <property type="component" value="Unassembled WGS sequence"/>
</dbReference>
<organism evidence="3 4">
    <name type="scientific">Amycolatopsis lexingtonensis</name>
    <dbReference type="NCBI Taxonomy" id="218822"/>
    <lineage>
        <taxon>Bacteria</taxon>
        <taxon>Bacillati</taxon>
        <taxon>Actinomycetota</taxon>
        <taxon>Actinomycetes</taxon>
        <taxon>Pseudonocardiales</taxon>
        <taxon>Pseudonocardiaceae</taxon>
        <taxon>Amycolatopsis</taxon>
    </lineage>
</organism>
<gene>
    <name evidence="3" type="ORF">H4696_009773</name>
</gene>
<dbReference type="EMBL" id="JADBEG010000001">
    <property type="protein sequence ID" value="MBE1502673.1"/>
    <property type="molecule type" value="Genomic_DNA"/>
</dbReference>
<protein>
    <submittedName>
        <fullName evidence="3">Uncharacterized protein</fullName>
    </submittedName>
</protein>
<feature type="compositionally biased region" description="Low complexity" evidence="1">
    <location>
        <begin position="66"/>
        <end position="83"/>
    </location>
</feature>
<feature type="transmembrane region" description="Helical" evidence="2">
    <location>
        <begin position="30"/>
        <end position="53"/>
    </location>
</feature>
<accession>A0ABR9IHL9</accession>
<keyword evidence="4" id="KW-1185">Reference proteome</keyword>
<keyword evidence="2" id="KW-0812">Transmembrane</keyword>
<keyword evidence="2" id="KW-1133">Transmembrane helix</keyword>
<evidence type="ECO:0000313" key="3">
    <source>
        <dbReference type="EMBL" id="MBE1502673.1"/>
    </source>
</evidence>
<evidence type="ECO:0000256" key="2">
    <source>
        <dbReference type="SAM" id="Phobius"/>
    </source>
</evidence>
<reference evidence="3 4" key="1">
    <citation type="submission" date="2020-10" db="EMBL/GenBank/DDBJ databases">
        <title>Sequencing the genomes of 1000 actinobacteria strains.</title>
        <authorList>
            <person name="Klenk H.-P."/>
        </authorList>
    </citation>
    <scope>NUCLEOTIDE SEQUENCE [LARGE SCALE GENOMIC DNA]</scope>
    <source>
        <strain evidence="3 4">DSM 44653</strain>
    </source>
</reference>
<dbReference type="RefSeq" id="WP_192782969.1">
    <property type="nucleotide sequence ID" value="NZ_JADBEG010000001.1"/>
</dbReference>